<proteinExistence type="predicted"/>
<evidence type="ECO:0000313" key="1">
    <source>
        <dbReference type="EMBL" id="CAI3938180.1"/>
    </source>
</evidence>
<gene>
    <name evidence="1" type="ORF">R83534S58_LOCUS960</name>
</gene>
<sequence length="128" mass="15236">MACDVQPQERQLWRKKIYEVCYRYKNIFWSDNEFLPALIVPLSDPDEFDLPPLVEECAEVMSLSFEIIDQSGIYDKYIEYDEDELLTIVHFADLLIDFWAENQIKLQNKNTPTSGLKLNIIDKIRYHE</sequence>
<name>A0ABN8W6C2_9PROT</name>
<reference evidence="1" key="1">
    <citation type="submission" date="2022-10" db="EMBL/GenBank/DDBJ databases">
        <authorList>
            <person name="Botero Cardona J."/>
        </authorList>
    </citation>
    <scope>NUCLEOTIDE SEQUENCE</scope>
    <source>
        <strain evidence="1">R-83534</strain>
    </source>
</reference>
<protein>
    <submittedName>
        <fullName evidence="1">Uncharacterized protein</fullName>
    </submittedName>
</protein>
<dbReference type="EMBL" id="CAMXCH010000002">
    <property type="protein sequence ID" value="CAI3938180.1"/>
    <property type="molecule type" value="Genomic_DNA"/>
</dbReference>
<comment type="caution">
    <text evidence="1">The sequence shown here is derived from an EMBL/GenBank/DDBJ whole genome shotgun (WGS) entry which is preliminary data.</text>
</comment>
<dbReference type="Proteomes" id="UP001154272">
    <property type="component" value="Unassembled WGS sequence"/>
</dbReference>
<evidence type="ECO:0000313" key="2">
    <source>
        <dbReference type="Proteomes" id="UP001154272"/>
    </source>
</evidence>
<keyword evidence="2" id="KW-1185">Reference proteome</keyword>
<accession>A0ABN8W6C2</accession>
<organism evidence="1 2">
    <name type="scientific">Commensalibacter papalotli</name>
    <name type="common">ex Botero et al. 2024</name>
    <dbReference type="NCBI Taxonomy" id="2972766"/>
    <lineage>
        <taxon>Bacteria</taxon>
        <taxon>Pseudomonadati</taxon>
        <taxon>Pseudomonadota</taxon>
        <taxon>Alphaproteobacteria</taxon>
        <taxon>Acetobacterales</taxon>
        <taxon>Acetobacteraceae</taxon>
    </lineage>
</organism>